<dbReference type="EMBL" id="AE009950">
    <property type="protein sequence ID" value="AAL81266.1"/>
    <property type="molecule type" value="Genomic_DNA"/>
</dbReference>
<organism evidence="2 3">
    <name type="scientific">Pyrococcus furiosus (strain ATCC 43587 / DSM 3638 / JCM 8422 / Vc1)</name>
    <dbReference type="NCBI Taxonomy" id="186497"/>
    <lineage>
        <taxon>Archaea</taxon>
        <taxon>Methanobacteriati</taxon>
        <taxon>Methanobacteriota</taxon>
        <taxon>Thermococci</taxon>
        <taxon>Thermococcales</taxon>
        <taxon>Thermococcaceae</taxon>
        <taxon>Pyrococcus</taxon>
    </lineage>
</organism>
<dbReference type="PDB" id="3VR0">
    <property type="method" value="X-ray"/>
    <property type="resolution" value="2.20 A"/>
    <property type="chains" value="A/B/C/D=1-280"/>
</dbReference>
<dbReference type="Gene3D" id="3.40.50.10900">
    <property type="entry name" value="PAC-like subunit"/>
    <property type="match status" value="1"/>
</dbReference>
<dbReference type="NCBIfam" id="TIGR00162">
    <property type="entry name" value="proteasome assembly chaperone family protein"/>
    <property type="match status" value="1"/>
</dbReference>
<evidence type="ECO:0000313" key="3">
    <source>
        <dbReference type="Proteomes" id="UP000001013"/>
    </source>
</evidence>
<dbReference type="InterPro" id="IPR019151">
    <property type="entry name" value="Proteasome_assmbl_chaperone_2"/>
</dbReference>
<dbReference type="PDBsum" id="3VR0"/>
<reference evidence="2 3" key="1">
    <citation type="journal article" date="1999" name="Genetics">
        <title>Divergence of the hyperthermophilic archaea Pyrococcus furiosus and P. horikoshii inferred from complete genomic sequences.</title>
        <authorList>
            <person name="Maeder D.L."/>
            <person name="Weiss R.B."/>
            <person name="Dunn D.M."/>
            <person name="Cherry J.L."/>
            <person name="Gonzalez J.M."/>
            <person name="DiRuggiero J."/>
            <person name="Robb F.T."/>
        </authorList>
    </citation>
    <scope>NUCLEOTIDE SEQUENCE [LARGE SCALE GENOMIC DNA]</scope>
    <source>
        <strain evidence="3">ATCC 43587 / DSM 3638 / JCM 8422 / Vc1</strain>
    </source>
</reference>
<dbReference type="InterPro" id="IPR004426">
    <property type="entry name" value="MJ1210-like"/>
</dbReference>
<keyword evidence="3" id="KW-1185">Reference proteome</keyword>
<dbReference type="STRING" id="186497.PF1142"/>
<keyword evidence="4" id="KW-0002">3D-structure</keyword>
<keyword evidence="1" id="KW-0175">Coiled coil</keyword>
<dbReference type="Pfam" id="PF09754">
    <property type="entry name" value="PAC2"/>
    <property type="match status" value="1"/>
</dbReference>
<dbReference type="KEGG" id="pfu:PF1142"/>
<feature type="coiled-coil region" evidence="1">
    <location>
        <begin position="238"/>
        <end position="265"/>
    </location>
</feature>
<dbReference type="AlphaFoldDB" id="Q8U1R3"/>
<dbReference type="eggNOG" id="arCOG00348">
    <property type="taxonomic scope" value="Archaea"/>
</dbReference>
<dbReference type="HOGENOM" id="CLU_075000_1_0_2"/>
<evidence type="ECO:0000256" key="1">
    <source>
        <dbReference type="SAM" id="Coils"/>
    </source>
</evidence>
<dbReference type="PANTHER" id="PTHR35610">
    <property type="entry name" value="3-ISOPROPYLMALATE DEHYDRATASE-RELATED"/>
    <property type="match status" value="1"/>
</dbReference>
<reference evidence="4" key="2">
    <citation type="journal article" date="2013" name="PLoS ONE">
        <title>An archaeal homolog of proteasome assembly factor functions as a proteasome activator.</title>
        <authorList>
            <person name="Kumoi K."/>
            <person name="Satoh T."/>
            <person name="Murata K."/>
            <person name="Hiromoto T."/>
            <person name="Mizushima T."/>
            <person name="Kamiya Y."/>
            <person name="Noda M."/>
            <person name="Uchiyama S."/>
            <person name="Yagi H."/>
            <person name="Kato K."/>
        </authorList>
    </citation>
    <scope>X-RAY CRYSTALLOGRAPHY (2.20 ANGSTROMS)</scope>
</reference>
<dbReference type="SUPFAM" id="SSF159659">
    <property type="entry name" value="Cgl1923-like"/>
    <property type="match status" value="1"/>
</dbReference>
<proteinExistence type="evidence at protein level"/>
<sequence length="280" mass="31461">MEEGGTRNREEGKMKETTIVVYERPDIYDPIFIEGLPGIGLVGKLAAEHLIQELKAKKFAELYSPHFMHQVLIRKNSVVELMKNEFYYWKSPDDEHRDLIIVTGDTQVPPTDSYGHFEVAGKMLDFVQEFGTREIITMGGYQVPEIQGEPRVLAAVTHEDLIEYYKSKLEGCSVEVIWREDEGGAIVGAAGLLLGIGKLRGMFGISLLGESLGYIVDAKAAKAVLSAVTKILGLEIDMTALDERAKETEEILRKVEEMQRAMMEQVTPKLPHEEEDRGYL</sequence>
<evidence type="ECO:0008006" key="5">
    <source>
        <dbReference type="Google" id="ProtNLM"/>
    </source>
</evidence>
<dbReference type="SMR" id="Q8U1R3"/>
<dbReference type="PaxDb" id="186497-PF1142"/>
<dbReference type="Proteomes" id="UP000001013">
    <property type="component" value="Chromosome"/>
</dbReference>
<accession>Q8U1R3</accession>
<dbReference type="PATRIC" id="fig|186497.12.peg.1203"/>
<dbReference type="PhylomeDB" id="Q8U1R3"/>
<name>Q8U1R3_PYRFU</name>
<dbReference type="PANTHER" id="PTHR35610:SF7">
    <property type="entry name" value="3-ISOPROPYLMALATE DEHYDRATASE"/>
    <property type="match status" value="1"/>
</dbReference>
<protein>
    <recommendedName>
        <fullName evidence="5">Proteasome assembly chaperone family protein</fullName>
    </recommendedName>
</protein>
<dbReference type="EvolutionaryTrace" id="Q8U1R3"/>
<evidence type="ECO:0007829" key="4">
    <source>
        <dbReference type="PDB" id="3VR0"/>
    </source>
</evidence>
<evidence type="ECO:0000313" key="2">
    <source>
        <dbReference type="EMBL" id="AAL81266.1"/>
    </source>
</evidence>
<dbReference type="InterPro" id="IPR038389">
    <property type="entry name" value="PSMG2_sf"/>
</dbReference>
<gene>
    <name evidence="2" type="ordered locus">PF1142</name>
</gene>